<dbReference type="Proteomes" id="UP000053424">
    <property type="component" value="Unassembled WGS sequence"/>
</dbReference>
<organism evidence="3 4">
    <name type="scientific">Hebeloma cylindrosporum</name>
    <dbReference type="NCBI Taxonomy" id="76867"/>
    <lineage>
        <taxon>Eukaryota</taxon>
        <taxon>Fungi</taxon>
        <taxon>Dikarya</taxon>
        <taxon>Basidiomycota</taxon>
        <taxon>Agaricomycotina</taxon>
        <taxon>Agaricomycetes</taxon>
        <taxon>Agaricomycetidae</taxon>
        <taxon>Agaricales</taxon>
        <taxon>Agaricineae</taxon>
        <taxon>Hymenogastraceae</taxon>
        <taxon>Hebeloma</taxon>
    </lineage>
</organism>
<dbReference type="GO" id="GO:0004622">
    <property type="term" value="F:phosphatidylcholine lysophospholipase activity"/>
    <property type="evidence" value="ECO:0007669"/>
    <property type="project" value="TreeGrafter"/>
</dbReference>
<reference evidence="4" key="2">
    <citation type="submission" date="2015-01" db="EMBL/GenBank/DDBJ databases">
        <title>Evolutionary Origins and Diversification of the Mycorrhizal Mutualists.</title>
        <authorList>
            <consortium name="DOE Joint Genome Institute"/>
            <consortium name="Mycorrhizal Genomics Consortium"/>
            <person name="Kohler A."/>
            <person name="Kuo A."/>
            <person name="Nagy L.G."/>
            <person name="Floudas D."/>
            <person name="Copeland A."/>
            <person name="Barry K.W."/>
            <person name="Cichocki N."/>
            <person name="Veneault-Fourrey C."/>
            <person name="LaButti K."/>
            <person name="Lindquist E.A."/>
            <person name="Lipzen A."/>
            <person name="Lundell T."/>
            <person name="Morin E."/>
            <person name="Murat C."/>
            <person name="Riley R."/>
            <person name="Ohm R."/>
            <person name="Sun H."/>
            <person name="Tunlid A."/>
            <person name="Henrissat B."/>
            <person name="Grigoriev I.V."/>
            <person name="Hibbett D.S."/>
            <person name="Martin F."/>
        </authorList>
    </citation>
    <scope>NUCLEOTIDE SEQUENCE [LARGE SCALE GENOMIC DNA]</scope>
    <source>
        <strain evidence="4">h7</strain>
    </source>
</reference>
<dbReference type="AlphaFoldDB" id="A0A0C3CIB1"/>
<dbReference type="GO" id="GO:0047372">
    <property type="term" value="F:monoacylglycerol lipase activity"/>
    <property type="evidence" value="ECO:0007669"/>
    <property type="project" value="TreeGrafter"/>
</dbReference>
<dbReference type="GO" id="GO:0005789">
    <property type="term" value="C:endoplasmic reticulum membrane"/>
    <property type="evidence" value="ECO:0007669"/>
    <property type="project" value="TreeGrafter"/>
</dbReference>
<dbReference type="Gene3D" id="3.40.50.1820">
    <property type="entry name" value="alpha/beta hydrolase"/>
    <property type="match status" value="1"/>
</dbReference>
<dbReference type="Pfam" id="PF12697">
    <property type="entry name" value="Abhydrolase_6"/>
    <property type="match status" value="1"/>
</dbReference>
<accession>A0A0C3CIB1</accession>
<keyword evidence="1" id="KW-0472">Membrane</keyword>
<dbReference type="InterPro" id="IPR000073">
    <property type="entry name" value="AB_hydrolase_1"/>
</dbReference>
<dbReference type="SUPFAM" id="SSF53474">
    <property type="entry name" value="alpha/beta-Hydrolases"/>
    <property type="match status" value="1"/>
</dbReference>
<keyword evidence="1" id="KW-1133">Transmembrane helix</keyword>
<evidence type="ECO:0000313" key="4">
    <source>
        <dbReference type="Proteomes" id="UP000053424"/>
    </source>
</evidence>
<keyword evidence="1" id="KW-0812">Transmembrane</keyword>
<feature type="transmembrane region" description="Helical" evidence="1">
    <location>
        <begin position="21"/>
        <end position="42"/>
    </location>
</feature>
<dbReference type="GO" id="GO:0052651">
    <property type="term" value="P:monoacylglycerol catabolic process"/>
    <property type="evidence" value="ECO:0007669"/>
    <property type="project" value="TreeGrafter"/>
</dbReference>
<dbReference type="GO" id="GO:0006660">
    <property type="term" value="P:phosphatidylserine catabolic process"/>
    <property type="evidence" value="ECO:0007669"/>
    <property type="project" value="TreeGrafter"/>
</dbReference>
<evidence type="ECO:0000256" key="1">
    <source>
        <dbReference type="SAM" id="Phobius"/>
    </source>
</evidence>
<feature type="domain" description="AB hydrolase-1" evidence="2">
    <location>
        <begin position="128"/>
        <end position="369"/>
    </location>
</feature>
<sequence>MSEPKYASSPPKTRVYRRVRAVLIGFASLYALAVLLVMTPLIQTHVLYAHHIDFWWYNKFDHPENYGLAPGKTVNLKIRSSDNTTIGAWFIFSDPFYQQLPFPPPPNGDFTFPQKEHIPSASKQNPTILFLHGNTGTRAHPLRTVLYTAFTARLKANVLAIDYRGFGDSEGYPSVHGVSKDARAGWDFLMSKGAKPEDVLIVGHSLGTAIAGLLSAELGREGIHPRGTVLMSPFSSVRKLVDQYYLFGCLPLLKPLSMIPFAPRLVTWSMVHRFDTLTLVPDIKSSVLIAHAENDKDIPVSHASMLFDAFLEPYLPAYPPLPENPLSHSEWDNYTAQGTLRSSRRQEVVATTRIEGYGVFEELQPAVVALEGRKVALLRTEGGGHDIGRVEGVQDAIGRMFGFY</sequence>
<dbReference type="PANTHER" id="PTHR12277:SF194">
    <property type="entry name" value="FI04476P"/>
    <property type="match status" value="1"/>
</dbReference>
<name>A0A0C3CIB1_HEBCY</name>
<evidence type="ECO:0000259" key="2">
    <source>
        <dbReference type="Pfam" id="PF12697"/>
    </source>
</evidence>
<dbReference type="EMBL" id="KN831775">
    <property type="protein sequence ID" value="KIM43879.1"/>
    <property type="molecule type" value="Genomic_DNA"/>
</dbReference>
<dbReference type="PANTHER" id="PTHR12277">
    <property type="entry name" value="ALPHA/BETA HYDROLASE DOMAIN-CONTAINING PROTEIN"/>
    <property type="match status" value="1"/>
</dbReference>
<reference evidence="3 4" key="1">
    <citation type="submission" date="2014-04" db="EMBL/GenBank/DDBJ databases">
        <authorList>
            <consortium name="DOE Joint Genome Institute"/>
            <person name="Kuo A."/>
            <person name="Gay G."/>
            <person name="Dore J."/>
            <person name="Kohler A."/>
            <person name="Nagy L.G."/>
            <person name="Floudas D."/>
            <person name="Copeland A."/>
            <person name="Barry K.W."/>
            <person name="Cichocki N."/>
            <person name="Veneault-Fourrey C."/>
            <person name="LaButti K."/>
            <person name="Lindquist E.A."/>
            <person name="Lipzen A."/>
            <person name="Lundell T."/>
            <person name="Morin E."/>
            <person name="Murat C."/>
            <person name="Sun H."/>
            <person name="Tunlid A."/>
            <person name="Henrissat B."/>
            <person name="Grigoriev I.V."/>
            <person name="Hibbett D.S."/>
            <person name="Martin F."/>
            <person name="Nordberg H.P."/>
            <person name="Cantor M.N."/>
            <person name="Hua S.X."/>
        </authorList>
    </citation>
    <scope>NUCLEOTIDE SEQUENCE [LARGE SCALE GENOMIC DNA]</scope>
    <source>
        <strain evidence="4">h7</strain>
    </source>
</reference>
<dbReference type="STRING" id="686832.A0A0C3CIB1"/>
<gene>
    <name evidence="3" type="ORF">M413DRAFT_443759</name>
</gene>
<protein>
    <recommendedName>
        <fullName evidence="2">AB hydrolase-1 domain-containing protein</fullName>
    </recommendedName>
</protein>
<evidence type="ECO:0000313" key="3">
    <source>
        <dbReference type="EMBL" id="KIM43879.1"/>
    </source>
</evidence>
<dbReference type="OrthoDB" id="446723at2759"/>
<dbReference type="HOGENOM" id="CLU_029375_3_2_1"/>
<keyword evidence="4" id="KW-1185">Reference proteome</keyword>
<proteinExistence type="predicted"/>
<dbReference type="InterPro" id="IPR029058">
    <property type="entry name" value="AB_hydrolase_fold"/>
</dbReference>